<organism evidence="1 2">
    <name type="scientific">Caerostris extrusa</name>
    <name type="common">Bark spider</name>
    <name type="synonym">Caerostris bankana</name>
    <dbReference type="NCBI Taxonomy" id="172846"/>
    <lineage>
        <taxon>Eukaryota</taxon>
        <taxon>Metazoa</taxon>
        <taxon>Ecdysozoa</taxon>
        <taxon>Arthropoda</taxon>
        <taxon>Chelicerata</taxon>
        <taxon>Arachnida</taxon>
        <taxon>Araneae</taxon>
        <taxon>Araneomorphae</taxon>
        <taxon>Entelegynae</taxon>
        <taxon>Araneoidea</taxon>
        <taxon>Araneidae</taxon>
        <taxon>Caerostris</taxon>
    </lineage>
</organism>
<keyword evidence="2" id="KW-1185">Reference proteome</keyword>
<protein>
    <submittedName>
        <fullName evidence="1">Uncharacterized protein</fullName>
    </submittedName>
</protein>
<dbReference type="AlphaFoldDB" id="A0AAV4TDC8"/>
<name>A0AAV4TDC8_CAEEX</name>
<sequence>MSPTRVLIKESLVGGGGALSNRFDILRLAANQRSGQKVTIISLHGNDSVTCLVKVACRRRRVSPLAVLGKTNMLRHVYNGAHQSPCHRFVFVLT</sequence>
<dbReference type="Proteomes" id="UP001054945">
    <property type="component" value="Unassembled WGS sequence"/>
</dbReference>
<comment type="caution">
    <text evidence="1">The sequence shown here is derived from an EMBL/GenBank/DDBJ whole genome shotgun (WGS) entry which is preliminary data.</text>
</comment>
<gene>
    <name evidence="1" type="ORF">CEXT_608311</name>
</gene>
<reference evidence="1 2" key="1">
    <citation type="submission" date="2021-06" db="EMBL/GenBank/DDBJ databases">
        <title>Caerostris extrusa draft genome.</title>
        <authorList>
            <person name="Kono N."/>
            <person name="Arakawa K."/>
        </authorList>
    </citation>
    <scope>NUCLEOTIDE SEQUENCE [LARGE SCALE GENOMIC DNA]</scope>
</reference>
<dbReference type="EMBL" id="BPLR01010909">
    <property type="protein sequence ID" value="GIY42902.1"/>
    <property type="molecule type" value="Genomic_DNA"/>
</dbReference>
<evidence type="ECO:0000313" key="2">
    <source>
        <dbReference type="Proteomes" id="UP001054945"/>
    </source>
</evidence>
<proteinExistence type="predicted"/>
<evidence type="ECO:0000313" key="1">
    <source>
        <dbReference type="EMBL" id="GIY42902.1"/>
    </source>
</evidence>
<accession>A0AAV4TDC8</accession>